<accession>A4CHW2</accession>
<reference evidence="2 3" key="1">
    <citation type="journal article" date="2009" name="J. Bacteriol.">
        <title>Complete genome sequence of Robiginitalea biformata HTCC2501.</title>
        <authorList>
            <person name="Oh H.M."/>
            <person name="Giovannoni S.J."/>
            <person name="Lee K."/>
            <person name="Ferriera S."/>
            <person name="Johnson J."/>
            <person name="Cho J.C."/>
        </authorList>
    </citation>
    <scope>NUCLEOTIDE SEQUENCE [LARGE SCALE GENOMIC DNA]</scope>
    <source>
        <strain evidence="3">ATCC BAA-864 / HTCC2501 / KCTC 12146</strain>
    </source>
</reference>
<evidence type="ECO:0000313" key="2">
    <source>
        <dbReference type="EMBL" id="EAR16520.1"/>
    </source>
</evidence>
<proteinExistence type="predicted"/>
<evidence type="ECO:0000256" key="1">
    <source>
        <dbReference type="SAM" id="SignalP"/>
    </source>
</evidence>
<keyword evidence="3" id="KW-1185">Reference proteome</keyword>
<feature type="signal peptide" evidence="1">
    <location>
        <begin position="1"/>
        <end position="22"/>
    </location>
</feature>
<dbReference type="EMBL" id="CP001712">
    <property type="protein sequence ID" value="EAR16520.1"/>
    <property type="molecule type" value="Genomic_DNA"/>
</dbReference>
<evidence type="ECO:0008006" key="4">
    <source>
        <dbReference type="Google" id="ProtNLM"/>
    </source>
</evidence>
<dbReference type="PROSITE" id="PS51257">
    <property type="entry name" value="PROKAR_LIPOPROTEIN"/>
    <property type="match status" value="1"/>
</dbReference>
<dbReference type="STRING" id="313596.RB2501_06460"/>
<organism evidence="2 3">
    <name type="scientific">Robiginitalea biformata (strain ATCC BAA-864 / DSM 15991 / KCTC 12146 / HTCC2501)</name>
    <dbReference type="NCBI Taxonomy" id="313596"/>
    <lineage>
        <taxon>Bacteria</taxon>
        <taxon>Pseudomonadati</taxon>
        <taxon>Bacteroidota</taxon>
        <taxon>Flavobacteriia</taxon>
        <taxon>Flavobacteriales</taxon>
        <taxon>Flavobacteriaceae</taxon>
        <taxon>Robiginitalea</taxon>
    </lineage>
</organism>
<keyword evidence="1" id="KW-0732">Signal</keyword>
<dbReference type="HOGENOM" id="CLU_145489_0_0_10"/>
<dbReference type="eggNOG" id="ENOG5032Y35">
    <property type="taxonomic scope" value="Bacteria"/>
</dbReference>
<feature type="chain" id="PRO_5002666409" description="Lipoprotein" evidence="1">
    <location>
        <begin position="23"/>
        <end position="141"/>
    </location>
</feature>
<name>A4CHW2_ROBBH</name>
<sequence length="141" mass="15953">MMHMKRFWKGLPVFLLVLLFSACDVNDDGMSYHFVTLEISEVDVPESFQLNETYEIGVSFVRPNGCTSFEGFDVQSEGSTTRRVVAIGAEFPEEDCSGDAELVTASFEFTCLYSQPYLFRFYSGRDESGTAQFIEVEVPVY</sequence>
<dbReference type="KEGG" id="rbi:RB2501_06460"/>
<gene>
    <name evidence="2" type="ordered locus">RB2501_06460</name>
</gene>
<protein>
    <recommendedName>
        <fullName evidence="4">Lipoprotein</fullName>
    </recommendedName>
</protein>
<dbReference type="Proteomes" id="UP000009049">
    <property type="component" value="Chromosome"/>
</dbReference>
<evidence type="ECO:0000313" key="3">
    <source>
        <dbReference type="Proteomes" id="UP000009049"/>
    </source>
</evidence>
<dbReference type="AlphaFoldDB" id="A4CHW2"/>